<evidence type="ECO:0000256" key="3">
    <source>
        <dbReference type="ARBA" id="ARBA00022691"/>
    </source>
</evidence>
<evidence type="ECO:0000256" key="2">
    <source>
        <dbReference type="ARBA" id="ARBA00022679"/>
    </source>
</evidence>
<keyword evidence="3" id="KW-0949">S-adenosyl-L-methionine</keyword>
<dbReference type="Gene3D" id="3.40.50.150">
    <property type="entry name" value="Vaccinia Virus protein VP39"/>
    <property type="match status" value="1"/>
</dbReference>
<reference evidence="5 6" key="1">
    <citation type="submission" date="2018-11" db="EMBL/GenBank/DDBJ databases">
        <title>Genomes From Bacteria Associated with the Canine Oral Cavity: a Test Case for Automated Genome-Based Taxonomic Assignment.</title>
        <authorList>
            <person name="Coil D.A."/>
            <person name="Jospin G."/>
            <person name="Darling A.E."/>
            <person name="Wallis C."/>
            <person name="Davis I.J."/>
            <person name="Harris S."/>
            <person name="Eisen J.A."/>
            <person name="Holcombe L.J."/>
            <person name="O'Flynn C."/>
        </authorList>
    </citation>
    <scope>NUCLEOTIDE SEQUENCE [LARGE SCALE GENOMIC DNA]</scope>
    <source>
        <strain evidence="5 6">OH4621_COT-116</strain>
    </source>
</reference>
<dbReference type="AlphaFoldDB" id="A0A3P1V6L7"/>
<dbReference type="SUPFAM" id="SSF53335">
    <property type="entry name" value="S-adenosyl-L-methionine-dependent methyltransferases"/>
    <property type="match status" value="1"/>
</dbReference>
<dbReference type="CDD" id="cd02440">
    <property type="entry name" value="AdoMet_MTases"/>
    <property type="match status" value="1"/>
</dbReference>
<protein>
    <submittedName>
        <fullName evidence="5">Class I SAM-dependent methyltransferase</fullName>
    </submittedName>
</protein>
<keyword evidence="6" id="KW-1185">Reference proteome</keyword>
<gene>
    <name evidence="5" type="ORF">EII38_08975</name>
</gene>
<dbReference type="RefSeq" id="WP_124777807.1">
    <property type="nucleotide sequence ID" value="NZ_RQZA01000011.1"/>
</dbReference>
<evidence type="ECO:0000259" key="4">
    <source>
        <dbReference type="Pfam" id="PF08241"/>
    </source>
</evidence>
<evidence type="ECO:0000313" key="6">
    <source>
        <dbReference type="Proteomes" id="UP000281771"/>
    </source>
</evidence>
<dbReference type="GO" id="GO:0008757">
    <property type="term" value="F:S-adenosylmethionine-dependent methyltransferase activity"/>
    <property type="evidence" value="ECO:0007669"/>
    <property type="project" value="InterPro"/>
</dbReference>
<keyword evidence="1 5" id="KW-0489">Methyltransferase</keyword>
<comment type="caution">
    <text evidence="5">The sequence shown here is derived from an EMBL/GenBank/DDBJ whole genome shotgun (WGS) entry which is preliminary data.</text>
</comment>
<dbReference type="STRING" id="1123309.GCA_000377005_00440"/>
<accession>A0A3P1V6L7</accession>
<proteinExistence type="predicted"/>
<dbReference type="PANTHER" id="PTHR43464:SF19">
    <property type="entry name" value="UBIQUINONE BIOSYNTHESIS O-METHYLTRANSFERASE, MITOCHONDRIAL"/>
    <property type="match status" value="1"/>
</dbReference>
<evidence type="ECO:0000313" key="5">
    <source>
        <dbReference type="EMBL" id="RRD29842.1"/>
    </source>
</evidence>
<sequence length="238" mass="27469">MANHLDHYKEMLSQPWGKIQYEITFSQLAHLENLDILDFGAGFGLVSQFLSQKNRVTAVEPVPEMLLADDHQTFTKIIGSLEVLEEMPSQTFDVICCHNVLEYIEPSQRPAYLQVFERLLKSSGRLSIIKHNQVGKILQSVVLNNDIETALDLLEGEDFESLSFAQGKMYSLEDLEKMSHMTIDNYLAIRSFYSLQPNHYKTEKGRIEKMTQMELAVADLQPYKNLSYLQHVWLRKPL</sequence>
<keyword evidence="2 5" id="KW-0808">Transferase</keyword>
<name>A0A3P1V6L7_9STRE</name>
<organism evidence="5 6">
    <name type="scientific">Streptococcus minor</name>
    <dbReference type="NCBI Taxonomy" id="229549"/>
    <lineage>
        <taxon>Bacteria</taxon>
        <taxon>Bacillati</taxon>
        <taxon>Bacillota</taxon>
        <taxon>Bacilli</taxon>
        <taxon>Lactobacillales</taxon>
        <taxon>Streptococcaceae</taxon>
        <taxon>Streptococcus</taxon>
    </lineage>
</organism>
<dbReference type="PANTHER" id="PTHR43464">
    <property type="entry name" value="METHYLTRANSFERASE"/>
    <property type="match status" value="1"/>
</dbReference>
<dbReference type="EMBL" id="RQZA01000011">
    <property type="protein sequence ID" value="RRD29842.1"/>
    <property type="molecule type" value="Genomic_DNA"/>
</dbReference>
<dbReference type="Pfam" id="PF08241">
    <property type="entry name" value="Methyltransf_11"/>
    <property type="match status" value="1"/>
</dbReference>
<feature type="domain" description="Methyltransferase type 11" evidence="4">
    <location>
        <begin position="37"/>
        <end position="127"/>
    </location>
</feature>
<dbReference type="InterPro" id="IPR013216">
    <property type="entry name" value="Methyltransf_11"/>
</dbReference>
<dbReference type="Proteomes" id="UP000281771">
    <property type="component" value="Unassembled WGS sequence"/>
</dbReference>
<evidence type="ECO:0000256" key="1">
    <source>
        <dbReference type="ARBA" id="ARBA00022603"/>
    </source>
</evidence>
<dbReference type="InterPro" id="IPR029063">
    <property type="entry name" value="SAM-dependent_MTases_sf"/>
</dbReference>
<dbReference type="GO" id="GO:0032259">
    <property type="term" value="P:methylation"/>
    <property type="evidence" value="ECO:0007669"/>
    <property type="project" value="UniProtKB-KW"/>
</dbReference>